<keyword evidence="7" id="KW-1185">Reference proteome</keyword>
<keyword evidence="1" id="KW-0500">Molybdenum</keyword>
<evidence type="ECO:0000259" key="4">
    <source>
        <dbReference type="SMART" id="SM01008"/>
    </source>
</evidence>
<name>A0A650CKG4_SULOH</name>
<dbReference type="Pfam" id="PF02738">
    <property type="entry name" value="MoCoBD_1"/>
    <property type="match status" value="1"/>
</dbReference>
<gene>
    <name evidence="6" type="ORF">D1869_14875</name>
    <name evidence="5" type="ORF">HNQ62_001457</name>
</gene>
<reference evidence="5 8" key="2">
    <citation type="submission" date="2020-08" db="EMBL/GenBank/DDBJ databases">
        <title>Genomic Encyclopedia of Type Strains, Phase IV (KMG-IV): sequencing the most valuable type-strain genomes for metagenomic binning, comparative biology and taxonomic classification.</title>
        <authorList>
            <person name="Goeker M."/>
        </authorList>
    </citation>
    <scope>NUCLEOTIDE SEQUENCE [LARGE SCALE GENOMIC DNA]</scope>
    <source>
        <strain evidence="5 8">DSM 12421</strain>
    </source>
</reference>
<dbReference type="SMART" id="SM01008">
    <property type="entry name" value="Ald_Xan_dh_C"/>
    <property type="match status" value="1"/>
</dbReference>
<proteinExistence type="predicted"/>
<evidence type="ECO:0000256" key="3">
    <source>
        <dbReference type="SAM" id="Coils"/>
    </source>
</evidence>
<dbReference type="InterPro" id="IPR046867">
    <property type="entry name" value="AldOxase/xan_DH_MoCoBD2"/>
</dbReference>
<dbReference type="GO" id="GO:0005506">
    <property type="term" value="F:iron ion binding"/>
    <property type="evidence" value="ECO:0007669"/>
    <property type="project" value="InterPro"/>
</dbReference>
<dbReference type="InterPro" id="IPR036856">
    <property type="entry name" value="Ald_Oxase/Xan_DH_a/b_sf"/>
</dbReference>
<evidence type="ECO:0000256" key="2">
    <source>
        <dbReference type="ARBA" id="ARBA00023002"/>
    </source>
</evidence>
<evidence type="ECO:0000313" key="7">
    <source>
        <dbReference type="Proteomes" id="UP000427373"/>
    </source>
</evidence>
<keyword evidence="3" id="KW-0175">Coiled coil</keyword>
<dbReference type="Pfam" id="PF01315">
    <property type="entry name" value="Ald_Xan_dh_C"/>
    <property type="match status" value="1"/>
</dbReference>
<protein>
    <submittedName>
        <fullName evidence="5">2-furoyl-CoA dehydrogenase large subunit</fullName>
        <ecNumber evidence="5">1.3.99.8</ecNumber>
    </submittedName>
    <submittedName>
        <fullName evidence="6">Molybdopterin-dependent oxidoreductase</fullName>
    </submittedName>
</protein>
<dbReference type="EMBL" id="CP045484">
    <property type="protein sequence ID" value="QGR18330.1"/>
    <property type="molecule type" value="Genomic_DNA"/>
</dbReference>
<evidence type="ECO:0000313" key="8">
    <source>
        <dbReference type="Proteomes" id="UP000582213"/>
    </source>
</evidence>
<dbReference type="AlphaFoldDB" id="A0A650CKG4"/>
<dbReference type="PANTHER" id="PTHR11908:SF132">
    <property type="entry name" value="ALDEHYDE OXIDASE 1-RELATED"/>
    <property type="match status" value="1"/>
</dbReference>
<dbReference type="Gene3D" id="3.30.365.10">
    <property type="entry name" value="Aldehyde oxidase/xanthine dehydrogenase, molybdopterin binding domain"/>
    <property type="match status" value="4"/>
</dbReference>
<keyword evidence="2 5" id="KW-0560">Oxidoreductase</keyword>
<dbReference type="InterPro" id="IPR037165">
    <property type="entry name" value="AldOxase/xan_DH_Mopterin-bd_sf"/>
</dbReference>
<dbReference type="GeneID" id="42802556"/>
<dbReference type="Gene3D" id="3.90.1170.50">
    <property type="entry name" value="Aldehyde oxidase/xanthine dehydrogenase, a/b hammerhead"/>
    <property type="match status" value="1"/>
</dbReference>
<organism evidence="6 7">
    <name type="scientific">Sulfurisphaera ohwakuensis</name>
    <dbReference type="NCBI Taxonomy" id="69656"/>
    <lineage>
        <taxon>Archaea</taxon>
        <taxon>Thermoproteota</taxon>
        <taxon>Thermoprotei</taxon>
        <taxon>Sulfolobales</taxon>
        <taxon>Sulfolobaceae</taxon>
        <taxon>Sulfurisphaera</taxon>
    </lineage>
</organism>
<dbReference type="Pfam" id="PF20256">
    <property type="entry name" value="MoCoBD_2"/>
    <property type="match status" value="1"/>
</dbReference>
<feature type="domain" description="Aldehyde oxidase/xanthine dehydrogenase a/b hammerhead" evidence="4">
    <location>
        <begin position="10"/>
        <end position="120"/>
    </location>
</feature>
<dbReference type="EMBL" id="JACHFY010000006">
    <property type="protein sequence ID" value="MBB5253687.1"/>
    <property type="molecule type" value="Genomic_DNA"/>
</dbReference>
<evidence type="ECO:0000313" key="5">
    <source>
        <dbReference type="EMBL" id="MBB5253687.1"/>
    </source>
</evidence>
<feature type="coiled-coil region" evidence="3">
    <location>
        <begin position="532"/>
        <end position="559"/>
    </location>
</feature>
<dbReference type="InterPro" id="IPR008274">
    <property type="entry name" value="AldOxase/xan_DH_MoCoBD1"/>
</dbReference>
<evidence type="ECO:0000313" key="6">
    <source>
        <dbReference type="EMBL" id="QGR18330.1"/>
    </source>
</evidence>
<dbReference type="PANTHER" id="PTHR11908">
    <property type="entry name" value="XANTHINE DEHYDROGENASE"/>
    <property type="match status" value="1"/>
</dbReference>
<dbReference type="GO" id="GO:0047542">
    <property type="term" value="F:2-furoyl-CoA dehydrogenase activity"/>
    <property type="evidence" value="ECO:0007669"/>
    <property type="project" value="UniProtKB-EC"/>
</dbReference>
<accession>A0A650CKG4</accession>
<dbReference type="InterPro" id="IPR000674">
    <property type="entry name" value="Ald_Oxase/Xan_DH_a/b"/>
</dbReference>
<sequence>MYIEGLRAVNGEGEYINDLPDLAGTLYMAIYRSPIAHGKIKKIDLSDVKLHGGIAFGPEELSKVIVNPFPNTVDLPIKYYPFAKDKVRFVGEPIAVVLAKDYYKAIDLLDYVNVEIEELPTVITIEDSLKNEVLLHEEVKTNIAMHKIMRFGNIERAFSESPIVISHIFKFGRHSALPLETYGILARFNDELEVWANIQGPMLQVYFLSRALNIPINKIKLFSPRDIGGSFGNKYSLYPYITLAAAASKLTGKPIRWFESRAESFIASSAGGERRGNVEIAATKDGVIKGVRYTFYEDVGAYVRPPEPGVLFRVQGNLNGAYDIRAIEAEYYVVLTNKSPTGLNRGYGAPPFYFALETAVDKLADEVGIDPLELRLKNLIKVFDKEINGQRFYETISGGLYPEQDYVKVVKAIEEEYKKWKNMKDVGVGIAVIVEPSGTNLAYVDLALNKIRNPHSASSDYVTIALNPDGSVSVFVNGTNEGLGHETTIAEFISKELGIDESLIHVENRVDTTQPWNLASGSYSSRFAPIVMSAVKNGVDELKKRLAELAKKYLETEEIIFENGRFYDAKNKEKYVDIKRLVSAYHWNPSEFNYDKALSVTSYFYSPLLKPSQDNKINSSLGYAIQAHLAIVKRDEVTGEFKIVKYVISHDAGRILNKNLLEGQMYGGLLHGIALTFYEELKYDERGNPLVTLFDSYESPTLSEVIDTQVEFIHFETPAKYIPTGSYGGGEGPIMAAPAALANAISRLIGKRISEVPIRVIE</sequence>
<dbReference type="KEGG" id="soh:D1869_14875"/>
<reference evidence="6 7" key="1">
    <citation type="submission" date="2019-10" db="EMBL/GenBank/DDBJ databases">
        <title>Genome Sequences from Six Type Strain Members of the Archaeal Family Sulfolobaceae: Acidianus ambivalens, Acidianus infernus, Metallosphaera prunae, Stygiolobus azoricus, Sulfolobus metallicus, and Sulfurisphaera ohwakuensis.</title>
        <authorList>
            <person name="Counts J.A."/>
            <person name="Kelly R.M."/>
        </authorList>
    </citation>
    <scope>NUCLEOTIDE SEQUENCE [LARGE SCALE GENOMIC DNA]</scope>
    <source>
        <strain evidence="6 7">TA-1</strain>
    </source>
</reference>
<dbReference type="SUPFAM" id="SSF54665">
    <property type="entry name" value="CO dehydrogenase molybdoprotein N-domain-like"/>
    <property type="match status" value="1"/>
</dbReference>
<dbReference type="OrthoDB" id="57164at2157"/>
<dbReference type="Proteomes" id="UP000582213">
    <property type="component" value="Unassembled WGS sequence"/>
</dbReference>
<dbReference type="Proteomes" id="UP000427373">
    <property type="component" value="Chromosome"/>
</dbReference>
<dbReference type="RefSeq" id="WP_156015822.1">
    <property type="nucleotide sequence ID" value="NZ_CP045484.1"/>
</dbReference>
<evidence type="ECO:0000256" key="1">
    <source>
        <dbReference type="ARBA" id="ARBA00022505"/>
    </source>
</evidence>
<dbReference type="InterPro" id="IPR016208">
    <property type="entry name" value="Ald_Oxase/xanthine_DH-like"/>
</dbReference>
<dbReference type="EC" id="1.3.99.8" evidence="5"/>
<dbReference type="SUPFAM" id="SSF56003">
    <property type="entry name" value="Molybdenum cofactor-binding domain"/>
    <property type="match status" value="1"/>
</dbReference>